<sequence>MLDPATTLTTAHDHCSSFAIANANEVQNFGLEVSDSLKQLNTAAARITNKVPTVQTINQIIGALSDQFQAQQLGIQCKIQEQAQATNARFVTLAENATANFNYDYGHCSA</sequence>
<evidence type="ECO:0000313" key="1">
    <source>
        <dbReference type="Proteomes" id="UP000887565"/>
    </source>
</evidence>
<accession>A0A915ING0</accession>
<dbReference type="WBParaSite" id="nRc.2.0.1.t15517-RA">
    <property type="protein sequence ID" value="nRc.2.0.1.t15517-RA"/>
    <property type="gene ID" value="nRc.2.0.1.g15517"/>
</dbReference>
<keyword evidence="1" id="KW-1185">Reference proteome</keyword>
<evidence type="ECO:0000313" key="2">
    <source>
        <dbReference type="WBParaSite" id="nRc.2.0.1.t15517-RA"/>
    </source>
</evidence>
<protein>
    <submittedName>
        <fullName evidence="2">Uncharacterized protein</fullName>
    </submittedName>
</protein>
<organism evidence="1 2">
    <name type="scientific">Romanomermis culicivorax</name>
    <name type="common">Nematode worm</name>
    <dbReference type="NCBI Taxonomy" id="13658"/>
    <lineage>
        <taxon>Eukaryota</taxon>
        <taxon>Metazoa</taxon>
        <taxon>Ecdysozoa</taxon>
        <taxon>Nematoda</taxon>
        <taxon>Enoplea</taxon>
        <taxon>Dorylaimia</taxon>
        <taxon>Mermithida</taxon>
        <taxon>Mermithoidea</taxon>
        <taxon>Mermithidae</taxon>
        <taxon>Romanomermis</taxon>
    </lineage>
</organism>
<name>A0A915ING0_ROMCU</name>
<reference evidence="2" key="1">
    <citation type="submission" date="2022-11" db="UniProtKB">
        <authorList>
            <consortium name="WormBaseParasite"/>
        </authorList>
    </citation>
    <scope>IDENTIFICATION</scope>
</reference>
<dbReference type="Proteomes" id="UP000887565">
    <property type="component" value="Unplaced"/>
</dbReference>
<proteinExistence type="predicted"/>
<dbReference type="AlphaFoldDB" id="A0A915ING0"/>